<comment type="caution">
    <text evidence="2">The sequence shown here is derived from an EMBL/GenBank/DDBJ whole genome shotgun (WGS) entry which is preliminary data.</text>
</comment>
<dbReference type="Proteomes" id="UP000279194">
    <property type="component" value="Unassembled WGS sequence"/>
</dbReference>
<dbReference type="AlphaFoldDB" id="A0A3L9DKY6"/>
<keyword evidence="1" id="KW-0812">Transmembrane</keyword>
<dbReference type="PIRSF" id="PIRSF037259">
    <property type="entry name" value="EcsB_ABC"/>
    <property type="match status" value="1"/>
</dbReference>
<feature type="transmembrane region" description="Helical" evidence="1">
    <location>
        <begin position="230"/>
        <end position="248"/>
    </location>
</feature>
<feature type="transmembrane region" description="Helical" evidence="1">
    <location>
        <begin position="55"/>
        <end position="78"/>
    </location>
</feature>
<organism evidence="2 3">
    <name type="scientific">Streptococcus hillyeri</name>
    <dbReference type="NCBI Taxonomy" id="2282420"/>
    <lineage>
        <taxon>Bacteria</taxon>
        <taxon>Bacillati</taxon>
        <taxon>Bacillota</taxon>
        <taxon>Bacilli</taxon>
        <taxon>Lactobacillales</taxon>
        <taxon>Streptococcaceae</taxon>
        <taxon>Streptococcus</taxon>
    </lineage>
</organism>
<evidence type="ECO:0000313" key="3">
    <source>
        <dbReference type="Proteomes" id="UP000279194"/>
    </source>
</evidence>
<dbReference type="EMBL" id="RCVM01000017">
    <property type="protein sequence ID" value="RLY02186.1"/>
    <property type="molecule type" value="Genomic_DNA"/>
</dbReference>
<feature type="transmembrane region" description="Helical" evidence="1">
    <location>
        <begin position="254"/>
        <end position="273"/>
    </location>
</feature>
<dbReference type="Pfam" id="PF05975">
    <property type="entry name" value="EcsB"/>
    <property type="match status" value="2"/>
</dbReference>
<sequence>MKEMFVKRRQAFHSRCLKYLKYVLNDHFVIVLLFLVGFLLFQYSQLLKHFPTQPLGLILVLSVLIVGGLPLGTIATFLEPADQVFVLAKEGEIVDWIKEAAQRSFILWGALQVVFLLVLYPIFVALHFPLWGFVVLVAVLVTLKFFIFQYKLNHFVSGTGRLNWKLTIVAEQKRQQSILKFFALFTTVKGISSAVKRRAYLDKLTVVVAKQSAQTWHNLYLRAFLRSGDYLGLTIRLVVLAVLSLLFVKVNWLAVGLAFLFTYLLAFQLLALYKHYDYQYMTAFFPLAGNLKKRNLLLFLRRLIYGITVVEMACAGNPKYAALLLCLNITLVEGYLRYKVKKMID</sequence>
<feature type="transmembrane region" description="Helical" evidence="1">
    <location>
        <begin position="105"/>
        <end position="124"/>
    </location>
</feature>
<accession>A0A3L9DKY6</accession>
<proteinExistence type="predicted"/>
<evidence type="ECO:0000256" key="1">
    <source>
        <dbReference type="SAM" id="Phobius"/>
    </source>
</evidence>
<feature type="transmembrane region" description="Helical" evidence="1">
    <location>
        <begin position="130"/>
        <end position="147"/>
    </location>
</feature>
<evidence type="ECO:0000313" key="2">
    <source>
        <dbReference type="EMBL" id="RLY02186.1"/>
    </source>
</evidence>
<dbReference type="GO" id="GO:0016020">
    <property type="term" value="C:membrane"/>
    <property type="evidence" value="ECO:0007669"/>
    <property type="project" value="InterPro"/>
</dbReference>
<keyword evidence="1" id="KW-0472">Membrane</keyword>
<feature type="transmembrane region" description="Helical" evidence="1">
    <location>
        <begin position="20"/>
        <end position="43"/>
    </location>
</feature>
<keyword evidence="3" id="KW-1185">Reference proteome</keyword>
<reference evidence="2 3" key="1">
    <citation type="submission" date="2018-10" db="EMBL/GenBank/DDBJ databases">
        <title>Streptococcus hillyeri sp. nov., isolated from equine tracheal sample.</title>
        <authorList>
            <person name="Macfadyen A.C."/>
            <person name="Waller A."/>
            <person name="Paterson G.K."/>
        </authorList>
    </citation>
    <scope>NUCLEOTIDE SEQUENCE [LARGE SCALE GENOMIC DNA]</scope>
    <source>
        <strain evidence="2 3">28462</strain>
    </source>
</reference>
<protein>
    <submittedName>
        <fullName evidence="2">Multidrug ABC transporter permease</fullName>
    </submittedName>
</protein>
<dbReference type="OrthoDB" id="2447941at2"/>
<dbReference type="InterPro" id="IPR010288">
    <property type="entry name" value="EcsB_ABC"/>
</dbReference>
<gene>
    <name evidence="2" type="ORF">EAF07_08000</name>
</gene>
<dbReference type="RefSeq" id="WP_121836044.1">
    <property type="nucleotide sequence ID" value="NZ_CP163513.1"/>
</dbReference>
<name>A0A3L9DKY6_9STRE</name>
<keyword evidence="1" id="KW-1133">Transmembrane helix</keyword>